<sequence>MSFDLHLHGLRAVVTGGTLGLGAAVVKTLVEAGARVATSARTVPAQPVEGVTYVASDLSTAEGTHRFAQTVLDDWGGADILINSLGGSKTPAGGFAAVSDEHWFAELNLNLMPAVRLDRALVPSMLAQGSGVVIHVSSIQRVLPLPESTTAYAAAKGALTTYSKALAREVTPKGVRVLSVAPGWIETEASVAFAERMGAQAGTDYEGGKKIVMDWLGGIPVGRPASPQEVADLIAFLASPRSASIAGTEYRIDGGTVPTVS</sequence>
<dbReference type="InterPro" id="IPR036291">
    <property type="entry name" value="NAD(P)-bd_dom_sf"/>
</dbReference>
<protein>
    <submittedName>
        <fullName evidence="3">SDR family oxidoreductase</fullName>
    </submittedName>
</protein>
<comment type="similarity">
    <text evidence="1">Belongs to the short-chain dehydrogenases/reductases (SDR) family.</text>
</comment>
<proteinExistence type="inferred from homology"/>
<dbReference type="AlphaFoldDB" id="A0A5P2HAG3"/>
<evidence type="ECO:0000256" key="1">
    <source>
        <dbReference type="ARBA" id="ARBA00006484"/>
    </source>
</evidence>
<dbReference type="NCBIfam" id="NF005095">
    <property type="entry name" value="PRK06523.1"/>
    <property type="match status" value="1"/>
</dbReference>
<dbReference type="EMBL" id="CP044067">
    <property type="protein sequence ID" value="QET04604.1"/>
    <property type="molecule type" value="Genomic_DNA"/>
</dbReference>
<dbReference type="InterPro" id="IPR002347">
    <property type="entry name" value="SDR_fam"/>
</dbReference>
<evidence type="ECO:0000313" key="3">
    <source>
        <dbReference type="EMBL" id="QET04604.1"/>
    </source>
</evidence>
<evidence type="ECO:0000256" key="2">
    <source>
        <dbReference type="ARBA" id="ARBA00023002"/>
    </source>
</evidence>
<dbReference type="PANTHER" id="PTHR42760">
    <property type="entry name" value="SHORT-CHAIN DEHYDROGENASES/REDUCTASES FAMILY MEMBER"/>
    <property type="match status" value="1"/>
</dbReference>
<accession>A0A5P2HAG3</accession>
<dbReference type="PRINTS" id="PR00081">
    <property type="entry name" value="GDHRDH"/>
</dbReference>
<dbReference type="SUPFAM" id="SSF51735">
    <property type="entry name" value="NAD(P)-binding Rossmann-fold domains"/>
    <property type="match status" value="1"/>
</dbReference>
<dbReference type="Pfam" id="PF13561">
    <property type="entry name" value="adh_short_C2"/>
    <property type="match status" value="1"/>
</dbReference>
<gene>
    <name evidence="3" type="ORF">FOB72_21095</name>
</gene>
<dbReference type="PANTHER" id="PTHR42760:SF133">
    <property type="entry name" value="3-OXOACYL-[ACYL-CARRIER-PROTEIN] REDUCTASE"/>
    <property type="match status" value="1"/>
</dbReference>
<dbReference type="PRINTS" id="PR00080">
    <property type="entry name" value="SDRFAMILY"/>
</dbReference>
<reference evidence="3 4" key="1">
    <citation type="submission" date="2019-09" db="EMBL/GenBank/DDBJ databases">
        <title>FDA dAtabase for Regulatory Grade micrObial Sequences (FDA-ARGOS): Supporting development and validation of Infectious Disease Dx tests.</title>
        <authorList>
            <person name="Sciortino C."/>
            <person name="Tallon L."/>
            <person name="Sadzewicz L."/>
            <person name="Vavikolanu K."/>
            <person name="Mehta A."/>
            <person name="Aluvathingal J."/>
            <person name="Nadendla S."/>
            <person name="Nandy P."/>
            <person name="Geyer C."/>
            <person name="Yan Y."/>
            <person name="Sichtig H."/>
        </authorList>
    </citation>
    <scope>NUCLEOTIDE SEQUENCE [LARGE SCALE GENOMIC DNA]</scope>
    <source>
        <strain evidence="3 4">FDAARGOS_664</strain>
    </source>
</reference>
<dbReference type="GO" id="GO:0016616">
    <property type="term" value="F:oxidoreductase activity, acting on the CH-OH group of donors, NAD or NADP as acceptor"/>
    <property type="evidence" value="ECO:0007669"/>
    <property type="project" value="TreeGrafter"/>
</dbReference>
<dbReference type="Proteomes" id="UP000322822">
    <property type="component" value="Chromosome 2"/>
</dbReference>
<name>A0A5P2HAG3_9BURK</name>
<dbReference type="PROSITE" id="PS00061">
    <property type="entry name" value="ADH_SHORT"/>
    <property type="match status" value="1"/>
</dbReference>
<dbReference type="OrthoDB" id="8959163at2"/>
<evidence type="ECO:0000313" key="4">
    <source>
        <dbReference type="Proteomes" id="UP000322822"/>
    </source>
</evidence>
<dbReference type="Gene3D" id="3.40.50.720">
    <property type="entry name" value="NAD(P)-binding Rossmann-like Domain"/>
    <property type="match status" value="1"/>
</dbReference>
<dbReference type="RefSeq" id="WP_150374665.1">
    <property type="nucleotide sequence ID" value="NZ_CP044067.1"/>
</dbReference>
<organism evidence="3 4">
    <name type="scientific">Cupriavidus pauculus</name>
    <dbReference type="NCBI Taxonomy" id="82633"/>
    <lineage>
        <taxon>Bacteria</taxon>
        <taxon>Pseudomonadati</taxon>
        <taxon>Pseudomonadota</taxon>
        <taxon>Betaproteobacteria</taxon>
        <taxon>Burkholderiales</taxon>
        <taxon>Burkholderiaceae</taxon>
        <taxon>Cupriavidus</taxon>
    </lineage>
</organism>
<keyword evidence="2" id="KW-0560">Oxidoreductase</keyword>
<dbReference type="InterPro" id="IPR020904">
    <property type="entry name" value="Sc_DH/Rdtase_CS"/>
</dbReference>